<name>A0A2G6KHA4_9BACT</name>
<dbReference type="InterPro" id="IPR025705">
    <property type="entry name" value="Beta_hexosaminidase_sua/sub"/>
</dbReference>
<proteinExistence type="inferred from homology"/>
<comment type="catalytic activity">
    <reaction evidence="1">
        <text>Hydrolysis of terminal non-reducing N-acetyl-D-hexosamine residues in N-acetyl-beta-D-hexosaminides.</text>
        <dbReference type="EC" id="3.2.1.52"/>
    </reaction>
</comment>
<comment type="caution">
    <text evidence="6">The sequence shown here is derived from an EMBL/GenBank/DDBJ whole genome shotgun (WGS) entry which is preliminary data.</text>
</comment>
<dbReference type="Proteomes" id="UP000230821">
    <property type="component" value="Unassembled WGS sequence"/>
</dbReference>
<evidence type="ECO:0000313" key="6">
    <source>
        <dbReference type="EMBL" id="PIE35015.1"/>
    </source>
</evidence>
<dbReference type="GO" id="GO:0005975">
    <property type="term" value="P:carbohydrate metabolic process"/>
    <property type="evidence" value="ECO:0007669"/>
    <property type="project" value="InterPro"/>
</dbReference>
<dbReference type="InterPro" id="IPR017853">
    <property type="entry name" value="GH"/>
</dbReference>
<evidence type="ECO:0000313" key="7">
    <source>
        <dbReference type="Proteomes" id="UP000230821"/>
    </source>
</evidence>
<dbReference type="EMBL" id="PDSK01000067">
    <property type="protein sequence ID" value="PIE35015.1"/>
    <property type="molecule type" value="Genomic_DNA"/>
</dbReference>
<dbReference type="SUPFAM" id="SSF51445">
    <property type="entry name" value="(Trans)glycosidases"/>
    <property type="match status" value="1"/>
</dbReference>
<evidence type="ECO:0000259" key="5">
    <source>
        <dbReference type="Pfam" id="PF00728"/>
    </source>
</evidence>
<accession>A0A2G6KHA4</accession>
<dbReference type="GO" id="GO:0030203">
    <property type="term" value="P:glycosaminoglycan metabolic process"/>
    <property type="evidence" value="ECO:0007669"/>
    <property type="project" value="TreeGrafter"/>
</dbReference>
<sequence>MPRRGMEGGITAAKAGHPVVMTPTSHCYFDYYQSFDLASEPNAIGQNVLLPETVYDFEPVPPELSPEQAYYILGDQGNIWTEYIPTPEHLEYMTLPRMCALVEAV</sequence>
<evidence type="ECO:0000256" key="1">
    <source>
        <dbReference type="ARBA" id="ARBA00001231"/>
    </source>
</evidence>
<organism evidence="6 7">
    <name type="scientific">candidate division KSB3 bacterium</name>
    <dbReference type="NCBI Taxonomy" id="2044937"/>
    <lineage>
        <taxon>Bacteria</taxon>
        <taxon>candidate division KSB3</taxon>
    </lineage>
</organism>
<dbReference type="GO" id="GO:0016020">
    <property type="term" value="C:membrane"/>
    <property type="evidence" value="ECO:0007669"/>
    <property type="project" value="TreeGrafter"/>
</dbReference>
<dbReference type="PANTHER" id="PTHR22600">
    <property type="entry name" value="BETA-HEXOSAMINIDASE"/>
    <property type="match status" value="1"/>
</dbReference>
<dbReference type="AlphaFoldDB" id="A0A2G6KHA4"/>
<dbReference type="GO" id="GO:0004563">
    <property type="term" value="F:beta-N-acetylhexosaminidase activity"/>
    <property type="evidence" value="ECO:0007669"/>
    <property type="project" value="UniProtKB-EC"/>
</dbReference>
<feature type="domain" description="Glycoside hydrolase family 20 catalytic" evidence="5">
    <location>
        <begin position="9"/>
        <end position="104"/>
    </location>
</feature>
<dbReference type="Pfam" id="PF00728">
    <property type="entry name" value="Glyco_hydro_20"/>
    <property type="match status" value="1"/>
</dbReference>
<evidence type="ECO:0000256" key="4">
    <source>
        <dbReference type="ARBA" id="ARBA00022801"/>
    </source>
</evidence>
<reference evidence="6 7" key="1">
    <citation type="submission" date="2017-10" db="EMBL/GenBank/DDBJ databases">
        <title>Novel microbial diversity and functional potential in the marine mammal oral microbiome.</title>
        <authorList>
            <person name="Dudek N.K."/>
            <person name="Sun C.L."/>
            <person name="Burstein D."/>
            <person name="Kantor R.S."/>
            <person name="Aliaga Goltsman D.S."/>
            <person name="Bik E.M."/>
            <person name="Thomas B.C."/>
            <person name="Banfield J.F."/>
            <person name="Relman D.A."/>
        </authorList>
    </citation>
    <scope>NUCLEOTIDE SEQUENCE [LARGE SCALE GENOMIC DNA]</scope>
    <source>
        <strain evidence="6">DOLJORAL78_47_16</strain>
    </source>
</reference>
<gene>
    <name evidence="6" type="ORF">CSA56_05925</name>
</gene>
<dbReference type="Gene3D" id="3.20.20.80">
    <property type="entry name" value="Glycosidases"/>
    <property type="match status" value="1"/>
</dbReference>
<dbReference type="InterPro" id="IPR015883">
    <property type="entry name" value="Glyco_hydro_20_cat"/>
</dbReference>
<evidence type="ECO:0000256" key="2">
    <source>
        <dbReference type="ARBA" id="ARBA00006285"/>
    </source>
</evidence>
<protein>
    <recommendedName>
        <fullName evidence="3">beta-N-acetylhexosaminidase</fullName>
        <ecNumber evidence="3">3.2.1.52</ecNumber>
    </recommendedName>
</protein>
<dbReference type="PANTHER" id="PTHR22600:SF57">
    <property type="entry name" value="BETA-N-ACETYLHEXOSAMINIDASE"/>
    <property type="match status" value="1"/>
</dbReference>
<evidence type="ECO:0000256" key="3">
    <source>
        <dbReference type="ARBA" id="ARBA00012663"/>
    </source>
</evidence>
<comment type="similarity">
    <text evidence="2">Belongs to the glycosyl hydrolase 20 family.</text>
</comment>
<keyword evidence="4" id="KW-0378">Hydrolase</keyword>
<dbReference type="EC" id="3.2.1.52" evidence="3"/>